<dbReference type="Proteomes" id="UP001165121">
    <property type="component" value="Unassembled WGS sequence"/>
</dbReference>
<proteinExistence type="predicted"/>
<evidence type="ECO:0000256" key="1">
    <source>
        <dbReference type="SAM" id="MobiDB-lite"/>
    </source>
</evidence>
<keyword evidence="3" id="KW-1185">Reference proteome</keyword>
<gene>
    <name evidence="2" type="ORF">Pfra01_000973200</name>
</gene>
<feature type="compositionally biased region" description="Basic and acidic residues" evidence="1">
    <location>
        <begin position="64"/>
        <end position="74"/>
    </location>
</feature>
<reference evidence="2" key="1">
    <citation type="submission" date="2023-04" db="EMBL/GenBank/DDBJ databases">
        <title>Phytophthora fragariaefolia NBRC 109709.</title>
        <authorList>
            <person name="Ichikawa N."/>
            <person name="Sato H."/>
            <person name="Tonouchi N."/>
        </authorList>
    </citation>
    <scope>NUCLEOTIDE SEQUENCE</scope>
    <source>
        <strain evidence="2">NBRC 109709</strain>
    </source>
</reference>
<dbReference type="OrthoDB" id="124267at2759"/>
<dbReference type="AlphaFoldDB" id="A0A9W6XD31"/>
<evidence type="ECO:0000313" key="3">
    <source>
        <dbReference type="Proteomes" id="UP001165121"/>
    </source>
</evidence>
<feature type="region of interest" description="Disordered" evidence="1">
    <location>
        <begin position="38"/>
        <end position="82"/>
    </location>
</feature>
<comment type="caution">
    <text evidence="2">The sequence shown here is derived from an EMBL/GenBank/DDBJ whole genome shotgun (WGS) entry which is preliminary data.</text>
</comment>
<sequence>MVPATNNGATKNGLPFPMWLPTEPPGTLAYARVRQVGILNGGGPNPPTTKAAAKRKFKKKQQKRAPESADEKLPRTGGKNAGRQYTAEELDYALCKPQLARMLERDPILSFIRPKLISELTGPIQEPDWDSIADVRAAVHALFRIRREAGFVIGAFEMEKVLDWELTSWKDSIRAVTGPAP</sequence>
<protein>
    <submittedName>
        <fullName evidence="2">Unnamed protein product</fullName>
    </submittedName>
</protein>
<feature type="compositionally biased region" description="Basic residues" evidence="1">
    <location>
        <begin position="52"/>
        <end position="63"/>
    </location>
</feature>
<accession>A0A9W6XD31</accession>
<name>A0A9W6XD31_9STRA</name>
<organism evidence="2 3">
    <name type="scientific">Phytophthora fragariaefolia</name>
    <dbReference type="NCBI Taxonomy" id="1490495"/>
    <lineage>
        <taxon>Eukaryota</taxon>
        <taxon>Sar</taxon>
        <taxon>Stramenopiles</taxon>
        <taxon>Oomycota</taxon>
        <taxon>Peronosporomycetes</taxon>
        <taxon>Peronosporales</taxon>
        <taxon>Peronosporaceae</taxon>
        <taxon>Phytophthora</taxon>
    </lineage>
</organism>
<evidence type="ECO:0000313" key="2">
    <source>
        <dbReference type="EMBL" id="GMF36065.1"/>
    </source>
</evidence>
<dbReference type="EMBL" id="BSXT01000908">
    <property type="protein sequence ID" value="GMF36065.1"/>
    <property type="molecule type" value="Genomic_DNA"/>
</dbReference>